<protein>
    <submittedName>
        <fullName evidence="1">Uncharacterized protein</fullName>
    </submittedName>
</protein>
<evidence type="ECO:0000313" key="2">
    <source>
        <dbReference type="Proteomes" id="UP000636709"/>
    </source>
</evidence>
<dbReference type="Proteomes" id="UP000636709">
    <property type="component" value="Unassembled WGS sequence"/>
</dbReference>
<keyword evidence="2" id="KW-1185">Reference proteome</keyword>
<dbReference type="AlphaFoldDB" id="A0A835EDM7"/>
<comment type="caution">
    <text evidence="1">The sequence shown here is derived from an EMBL/GenBank/DDBJ whole genome shotgun (WGS) entry which is preliminary data.</text>
</comment>
<proteinExistence type="predicted"/>
<evidence type="ECO:0000313" key="1">
    <source>
        <dbReference type="EMBL" id="KAF8675433.1"/>
    </source>
</evidence>
<reference evidence="1" key="1">
    <citation type="submission" date="2020-07" db="EMBL/GenBank/DDBJ databases">
        <title>Genome sequence and genetic diversity analysis of an under-domesticated orphan crop, white fonio (Digitaria exilis).</title>
        <authorList>
            <person name="Bennetzen J.L."/>
            <person name="Chen S."/>
            <person name="Ma X."/>
            <person name="Wang X."/>
            <person name="Yssel A.E.J."/>
            <person name="Chaluvadi S.R."/>
            <person name="Johnson M."/>
            <person name="Gangashetty P."/>
            <person name="Hamidou F."/>
            <person name="Sanogo M.D."/>
            <person name="Zwaenepoel A."/>
            <person name="Wallace J."/>
            <person name="Van De Peer Y."/>
            <person name="Van Deynze A."/>
        </authorList>
    </citation>
    <scope>NUCLEOTIDE SEQUENCE</scope>
    <source>
        <tissue evidence="1">Leaves</tissue>
    </source>
</reference>
<dbReference type="OrthoDB" id="679823at2759"/>
<sequence>MFGDKEVTILRIKEPDKIPWSKTRADYIVTACADESDADYYKVCLKI</sequence>
<gene>
    <name evidence="1" type="ORF">HU200_047803</name>
</gene>
<organism evidence="1 2">
    <name type="scientific">Digitaria exilis</name>
    <dbReference type="NCBI Taxonomy" id="1010633"/>
    <lineage>
        <taxon>Eukaryota</taxon>
        <taxon>Viridiplantae</taxon>
        <taxon>Streptophyta</taxon>
        <taxon>Embryophyta</taxon>
        <taxon>Tracheophyta</taxon>
        <taxon>Spermatophyta</taxon>
        <taxon>Magnoliopsida</taxon>
        <taxon>Liliopsida</taxon>
        <taxon>Poales</taxon>
        <taxon>Poaceae</taxon>
        <taxon>PACMAD clade</taxon>
        <taxon>Panicoideae</taxon>
        <taxon>Panicodae</taxon>
        <taxon>Paniceae</taxon>
        <taxon>Anthephorinae</taxon>
        <taxon>Digitaria</taxon>
    </lineage>
</organism>
<name>A0A835EDM7_9POAL</name>
<accession>A0A835EDM7</accession>
<dbReference type="EMBL" id="JACEFO010002183">
    <property type="protein sequence ID" value="KAF8675433.1"/>
    <property type="molecule type" value="Genomic_DNA"/>
</dbReference>